<proteinExistence type="predicted"/>
<keyword evidence="2" id="KW-1185">Reference proteome</keyword>
<name>A0A1H3R2W2_9BACT</name>
<organism evidence="1 2">
    <name type="scientific">Rhodonellum ikkaensis</name>
    <dbReference type="NCBI Taxonomy" id="336829"/>
    <lineage>
        <taxon>Bacteria</taxon>
        <taxon>Pseudomonadati</taxon>
        <taxon>Bacteroidota</taxon>
        <taxon>Cytophagia</taxon>
        <taxon>Cytophagales</taxon>
        <taxon>Cytophagaceae</taxon>
        <taxon>Rhodonellum</taxon>
    </lineage>
</organism>
<sequence>MVYRLKRCFLSDIEIDFGFDLFNDVQIFFWTSASFTSPLKPNYALGFMKGVGNKRKSVYLENKVWPQDAEVRYSKQRLDFLANSGWN</sequence>
<accession>A0A1H3R2W2</accession>
<dbReference type="Proteomes" id="UP000199663">
    <property type="component" value="Unassembled WGS sequence"/>
</dbReference>
<dbReference type="EMBL" id="FNQC01000007">
    <property type="protein sequence ID" value="SDZ19853.1"/>
    <property type="molecule type" value="Genomic_DNA"/>
</dbReference>
<protein>
    <submittedName>
        <fullName evidence="1">Uncharacterized protein</fullName>
    </submittedName>
</protein>
<evidence type="ECO:0000313" key="1">
    <source>
        <dbReference type="EMBL" id="SDZ19853.1"/>
    </source>
</evidence>
<reference evidence="1 2" key="1">
    <citation type="submission" date="2016-10" db="EMBL/GenBank/DDBJ databases">
        <authorList>
            <person name="Varghese N."/>
            <person name="Submissions S."/>
        </authorList>
    </citation>
    <scope>NUCLEOTIDE SEQUENCE [LARGE SCALE GENOMIC DNA]</scope>
    <source>
        <strain evidence="1 2">DSM 17997</strain>
    </source>
</reference>
<gene>
    <name evidence="1" type="ORF">SAMN05444412_107149</name>
</gene>
<evidence type="ECO:0000313" key="2">
    <source>
        <dbReference type="Proteomes" id="UP000199663"/>
    </source>
</evidence>
<comment type="caution">
    <text evidence="1">The sequence shown here is derived from an EMBL/GenBank/DDBJ whole genome shotgun (WGS) entry which is preliminary data.</text>
</comment>